<evidence type="ECO:0000313" key="2">
    <source>
        <dbReference type="EMBL" id="RMI33250.1"/>
    </source>
</evidence>
<dbReference type="AlphaFoldDB" id="A0A3M2L981"/>
<proteinExistence type="predicted"/>
<dbReference type="EMBL" id="RFFH01000003">
    <property type="protein sequence ID" value="RMI33250.1"/>
    <property type="molecule type" value="Genomic_DNA"/>
</dbReference>
<dbReference type="Proteomes" id="UP000279275">
    <property type="component" value="Unassembled WGS sequence"/>
</dbReference>
<organism evidence="2 3">
    <name type="scientific">Nocardia stercoris</name>
    <dbReference type="NCBI Taxonomy" id="2483361"/>
    <lineage>
        <taxon>Bacteria</taxon>
        <taxon>Bacillati</taxon>
        <taxon>Actinomycetota</taxon>
        <taxon>Actinomycetes</taxon>
        <taxon>Mycobacteriales</taxon>
        <taxon>Nocardiaceae</taxon>
        <taxon>Nocardia</taxon>
    </lineage>
</organism>
<protein>
    <submittedName>
        <fullName evidence="2">Uncharacterized protein</fullName>
    </submittedName>
</protein>
<reference evidence="2 3" key="1">
    <citation type="submission" date="2018-10" db="EMBL/GenBank/DDBJ databases">
        <title>Isolation from cow dung.</title>
        <authorList>
            <person name="Ling L."/>
        </authorList>
    </citation>
    <scope>NUCLEOTIDE SEQUENCE [LARGE SCALE GENOMIC DNA]</scope>
    <source>
        <strain evidence="2 3">NEAU-LL90</strain>
    </source>
</reference>
<evidence type="ECO:0000256" key="1">
    <source>
        <dbReference type="SAM" id="MobiDB-lite"/>
    </source>
</evidence>
<sequence length="76" mass="8215">MARFRTLYPMSPACPVCSWPAPMAVSAHNSVRYLRCVCGSWLVAHGGGVDAVAGPRNHAPEAEPEEGWEPLPLPEM</sequence>
<evidence type="ECO:0000313" key="3">
    <source>
        <dbReference type="Proteomes" id="UP000279275"/>
    </source>
</evidence>
<gene>
    <name evidence="2" type="ORF">EBN03_08665</name>
</gene>
<name>A0A3M2L981_9NOCA</name>
<accession>A0A3M2L981</accession>
<comment type="caution">
    <text evidence="2">The sequence shown here is derived from an EMBL/GenBank/DDBJ whole genome shotgun (WGS) entry which is preliminary data.</text>
</comment>
<keyword evidence="3" id="KW-1185">Reference proteome</keyword>
<feature type="region of interest" description="Disordered" evidence="1">
    <location>
        <begin position="53"/>
        <end position="76"/>
    </location>
</feature>